<dbReference type="InterPro" id="IPR036366">
    <property type="entry name" value="PGBDSf"/>
</dbReference>
<dbReference type="Gene3D" id="1.10.101.10">
    <property type="entry name" value="PGBD-like superfamily/PGBD"/>
    <property type="match status" value="1"/>
</dbReference>
<dbReference type="SUPFAM" id="SSF51445">
    <property type="entry name" value="(Trans)glycosidases"/>
    <property type="match status" value="1"/>
</dbReference>
<dbReference type="InterPro" id="IPR015020">
    <property type="entry name" value="Rv2525c-like_Glyco_Hydro-like"/>
</dbReference>
<dbReference type="AlphaFoldDB" id="A0A413CR80"/>
<dbReference type="InterPro" id="IPR017853">
    <property type="entry name" value="GH"/>
</dbReference>
<dbReference type="InterPro" id="IPR002477">
    <property type="entry name" value="Peptidoglycan-bd-like"/>
</dbReference>
<dbReference type="Gene3D" id="3.20.20.80">
    <property type="entry name" value="Glycosidases"/>
    <property type="match status" value="1"/>
</dbReference>
<evidence type="ECO:0000313" key="3">
    <source>
        <dbReference type="EMBL" id="RGW72766.1"/>
    </source>
</evidence>
<protein>
    <submittedName>
        <fullName evidence="3">DUF1906 domain-containing protein</fullName>
    </submittedName>
</protein>
<reference evidence="3 4" key="1">
    <citation type="submission" date="2018-08" db="EMBL/GenBank/DDBJ databases">
        <title>A genome reference for cultivated species of the human gut microbiota.</title>
        <authorList>
            <person name="Zou Y."/>
            <person name="Xue W."/>
            <person name="Luo G."/>
        </authorList>
    </citation>
    <scope>NUCLEOTIDE SEQUENCE [LARGE SCALE GENOMIC DNA]</scope>
    <source>
        <strain evidence="3 4">AF10-31</strain>
    </source>
</reference>
<dbReference type="Pfam" id="PF08924">
    <property type="entry name" value="Rv2525c_GlyHyd-like"/>
    <property type="match status" value="1"/>
</dbReference>
<sequence length="772" mass="86128">MSDEYVLKSQKYLNSMYGGHPSWVTLQENGNTGTLMMEGLIRAFQIENNVPNATGYLGPYTVNVMKNLPKISKMSVDDDSNPNVCLIQCALFCKGYNAGGITGIYYTTGVNAVKELQKDANVEVTGVIDWKVWVGLFSMNWFKLVSGGNETIRKIQRQLNHDYSDVISVQACDGIMSRNTALSLLGALQAEEGIVDWIDDLNDLNFGPTTASNCPTLSLNNTKVRFNKIAQYGLYFNGMNQTDFDGVFDRSMATNVGLFQDKYALTGNIDDIRGSIGVSTMKSLLTSKGDTERKALACDCSTILNSQQATDLHVAGYRYVGRYLTGTVGVGNNERSKALTVSEIKRIQAAGLSIFPIYQDGGYYANYFSQNLQGSYDAVRAINKAKKLGFASGTTIYFAVDFDCLEYQTENLIIPYFEQIKTVFSYTNINTSNYKVGIYAPRYVCTLVSQKNLVDKSFVADMSTGFSGNLGYVIPDNWSFDQFYETSFTSRPTFDIDKVGVSGKDGGCRSFNPTVDDINELQEAREKYVNKCLQGLNYLDKTAGIELDFENGGQYNLGIVNVNGLTIEGKLKVSTAIKNSENSQYVLHIQCDENGNLTTDTLNKIKEISKLDDYQEYSDYMQNMLINMSTKIQVGNILFRFEKMTDASFKVLYTVETDDLKSFAGVSGSVSMTLELNVFISKELQGSLIVDATKLVTDTIKATVVLMIICALCYVLPGLAEALEKFLHILLFEFYRGLYYKVHKKTRLSVFFLKYLKSDRDDSLEKEIESIF</sequence>
<evidence type="ECO:0000313" key="4">
    <source>
        <dbReference type="Proteomes" id="UP000284651"/>
    </source>
</evidence>
<evidence type="ECO:0000259" key="1">
    <source>
        <dbReference type="Pfam" id="PF01471"/>
    </source>
</evidence>
<name>A0A413CR80_9FIRM</name>
<evidence type="ECO:0000259" key="2">
    <source>
        <dbReference type="Pfam" id="PF08924"/>
    </source>
</evidence>
<feature type="domain" description="Peptidoglycan binding-like" evidence="1">
    <location>
        <begin position="81"/>
        <end position="133"/>
    </location>
</feature>
<dbReference type="Pfam" id="PF01471">
    <property type="entry name" value="PG_binding_1"/>
    <property type="match status" value="1"/>
</dbReference>
<feature type="domain" description="Rv2525c-like glycoside hydrolase-like" evidence="2">
    <location>
        <begin position="312"/>
        <end position="488"/>
    </location>
</feature>
<dbReference type="InterPro" id="IPR036365">
    <property type="entry name" value="PGBD-like_sf"/>
</dbReference>
<accession>A0A413CR80</accession>
<organism evidence="3 4">
    <name type="scientific">Holdemanella biformis</name>
    <dbReference type="NCBI Taxonomy" id="1735"/>
    <lineage>
        <taxon>Bacteria</taxon>
        <taxon>Bacillati</taxon>
        <taxon>Bacillota</taxon>
        <taxon>Erysipelotrichia</taxon>
        <taxon>Erysipelotrichales</taxon>
        <taxon>Erysipelotrichaceae</taxon>
        <taxon>Holdemanella</taxon>
    </lineage>
</organism>
<gene>
    <name evidence="3" type="ORF">DWV56_10255</name>
</gene>
<dbReference type="CDD" id="cd06418">
    <property type="entry name" value="GH25_BacA-like"/>
    <property type="match status" value="1"/>
</dbReference>
<dbReference type="Proteomes" id="UP000284651">
    <property type="component" value="Unassembled WGS sequence"/>
</dbReference>
<proteinExistence type="predicted"/>
<dbReference type="RefSeq" id="WP_118357706.1">
    <property type="nucleotide sequence ID" value="NZ_QSAT01000039.1"/>
</dbReference>
<dbReference type="EMBL" id="QSAT01000039">
    <property type="protein sequence ID" value="RGW72766.1"/>
    <property type="molecule type" value="Genomic_DNA"/>
</dbReference>
<dbReference type="SUPFAM" id="SSF47090">
    <property type="entry name" value="PGBD-like"/>
    <property type="match status" value="1"/>
</dbReference>
<comment type="caution">
    <text evidence="3">The sequence shown here is derived from an EMBL/GenBank/DDBJ whole genome shotgun (WGS) entry which is preliminary data.</text>
</comment>